<dbReference type="InterPro" id="IPR003651">
    <property type="entry name" value="Endonuclease3_FeS-loop_motif"/>
</dbReference>
<dbReference type="InterPro" id="IPR044298">
    <property type="entry name" value="MIG/MutY"/>
</dbReference>
<dbReference type="EMBL" id="MU129013">
    <property type="protein sequence ID" value="KAF9510614.1"/>
    <property type="molecule type" value="Genomic_DNA"/>
</dbReference>
<sequence length="569" mass="62957">MGNPSTALGKRKSTRPIILSSDEEGTDKARKNEDSNSTFKDATPSKTHRVSSEKRFTKLARLNSVNDALTGRSKTPRPLHSIALHSAASVLLLRDDLLAWYDKVKSIRGMPWRKDYDSQLSGEAQTQRAYEVLVSEIMLQQTQITTVIPYYNRWMDAFPTVKALSKATIEDVNQRWKGLGYYSRAARLLAASQKVVGELDGRFPPTAASMEKQLPGVGRYTAGAVCSIVFNERSPAVDGNVQRLLSRLLALHAPLKGSNAKAPLETIWKAAYDLVTGTDRAGAFNQALIELGSTVCKPTNPTCGACPLNQGCTAYQLSEGKIVERTEKNTEIEELCRMCEPFPDTSTAVTRYPMKIEKKKAREESCAVSVIEYRTNQDRWFLLVRRPEKGLLAGLFEFPTLELDSSAKESLVESDATALLLAKFLASPPPAKAAAPDSGSKNPVKLMGNTDAGSLLHIFSHIRMTYHIRWVVLSDSAASSRSPLPALLEPEEMVGVEDSDSEVEEGPSKRRKVDQKVKSRTISKSSRKNRNGRSAEQTVRVKWVKEADVEGENISTGALRIWKQVQTKW</sequence>
<gene>
    <name evidence="16" type="ORF">BS47DRAFT_1300029</name>
</gene>
<dbReference type="PANTHER" id="PTHR42944:SF1">
    <property type="entry name" value="ADENINE DNA GLYCOSYLASE"/>
    <property type="match status" value="1"/>
</dbReference>
<dbReference type="CDD" id="cd03431">
    <property type="entry name" value="NUDIX_DNA_Glycosylase_C-MutY"/>
    <property type="match status" value="1"/>
</dbReference>
<keyword evidence="5" id="KW-0004">4Fe-4S</keyword>
<evidence type="ECO:0000256" key="8">
    <source>
        <dbReference type="ARBA" id="ARBA00022801"/>
    </source>
</evidence>
<organism evidence="16 17">
    <name type="scientific">Hydnum rufescens UP504</name>
    <dbReference type="NCBI Taxonomy" id="1448309"/>
    <lineage>
        <taxon>Eukaryota</taxon>
        <taxon>Fungi</taxon>
        <taxon>Dikarya</taxon>
        <taxon>Basidiomycota</taxon>
        <taxon>Agaricomycotina</taxon>
        <taxon>Agaricomycetes</taxon>
        <taxon>Cantharellales</taxon>
        <taxon>Hydnaceae</taxon>
        <taxon>Hydnum</taxon>
    </lineage>
</organism>
<dbReference type="SMART" id="SM00478">
    <property type="entry name" value="ENDO3c"/>
    <property type="match status" value="1"/>
</dbReference>
<dbReference type="Pfam" id="PF00730">
    <property type="entry name" value="HhH-GPD"/>
    <property type="match status" value="1"/>
</dbReference>
<evidence type="ECO:0000256" key="11">
    <source>
        <dbReference type="ARBA" id="ARBA00023204"/>
    </source>
</evidence>
<dbReference type="InterPro" id="IPR015797">
    <property type="entry name" value="NUDIX_hydrolase-like_dom_sf"/>
</dbReference>
<dbReference type="SUPFAM" id="SSF48150">
    <property type="entry name" value="DNA-glycosylase"/>
    <property type="match status" value="1"/>
</dbReference>
<dbReference type="GO" id="GO:0046872">
    <property type="term" value="F:metal ion binding"/>
    <property type="evidence" value="ECO:0007669"/>
    <property type="project" value="UniProtKB-UniRule"/>
</dbReference>
<evidence type="ECO:0000256" key="13">
    <source>
        <dbReference type="RuleBase" id="RU365096"/>
    </source>
</evidence>
<comment type="catalytic activity">
    <reaction evidence="1 13">
        <text>Hydrolyzes free adenine bases from 7,8-dihydro-8-oxoguanine:adenine mismatched double-stranded DNA, leaving an apurinic site.</text>
        <dbReference type="EC" id="3.2.2.31"/>
    </reaction>
</comment>
<dbReference type="GO" id="GO:0034039">
    <property type="term" value="F:8-oxo-7,8-dihydroguanine DNA N-glycosylase activity"/>
    <property type="evidence" value="ECO:0007669"/>
    <property type="project" value="TreeGrafter"/>
</dbReference>
<dbReference type="AlphaFoldDB" id="A0A9P6AS09"/>
<dbReference type="GO" id="GO:0000701">
    <property type="term" value="F:purine-specific mismatch base pair DNA N-glycosylase activity"/>
    <property type="evidence" value="ECO:0007669"/>
    <property type="project" value="UniProtKB-EC"/>
</dbReference>
<keyword evidence="17" id="KW-1185">Reference proteome</keyword>
<dbReference type="FunFam" id="1.10.340.30:FF:000002">
    <property type="entry name" value="Adenine DNA glycosylase"/>
    <property type="match status" value="1"/>
</dbReference>
<evidence type="ECO:0000313" key="16">
    <source>
        <dbReference type="EMBL" id="KAF9510614.1"/>
    </source>
</evidence>
<dbReference type="GO" id="GO:0051539">
    <property type="term" value="F:4 iron, 4 sulfur cluster binding"/>
    <property type="evidence" value="ECO:0007669"/>
    <property type="project" value="UniProtKB-UniRule"/>
</dbReference>
<keyword evidence="9 13" id="KW-0408">Iron</keyword>
<dbReference type="GO" id="GO:0035485">
    <property type="term" value="F:adenine/guanine mispair binding"/>
    <property type="evidence" value="ECO:0007669"/>
    <property type="project" value="TreeGrafter"/>
</dbReference>
<comment type="function">
    <text evidence="13">Adenine glycosylase active on G-A mispairs.</text>
</comment>
<feature type="region of interest" description="Disordered" evidence="14">
    <location>
        <begin position="1"/>
        <end position="53"/>
    </location>
</feature>
<dbReference type="Gene3D" id="3.90.79.10">
    <property type="entry name" value="Nucleoside Triphosphate Pyrophosphohydrolase"/>
    <property type="match status" value="1"/>
</dbReference>
<comment type="cofactor">
    <cofactor evidence="13">
        <name>[4Fe-4S] cluster</name>
        <dbReference type="ChEBI" id="CHEBI:49883"/>
    </cofactor>
    <text evidence="13">Binds 1 [4Fe-4S] cluster.</text>
</comment>
<evidence type="ECO:0000256" key="6">
    <source>
        <dbReference type="ARBA" id="ARBA00022723"/>
    </source>
</evidence>
<accession>A0A9P6AS09</accession>
<evidence type="ECO:0000256" key="12">
    <source>
        <dbReference type="ARBA" id="ARBA00023295"/>
    </source>
</evidence>
<dbReference type="GO" id="GO:0032357">
    <property type="term" value="F:oxidized purine DNA binding"/>
    <property type="evidence" value="ECO:0007669"/>
    <property type="project" value="TreeGrafter"/>
</dbReference>
<evidence type="ECO:0000256" key="1">
    <source>
        <dbReference type="ARBA" id="ARBA00000843"/>
    </source>
</evidence>
<dbReference type="EC" id="3.2.2.31" evidence="3 13"/>
<dbReference type="Gene3D" id="1.10.340.30">
    <property type="entry name" value="Hypothetical protein, domain 2"/>
    <property type="match status" value="1"/>
</dbReference>
<evidence type="ECO:0000256" key="3">
    <source>
        <dbReference type="ARBA" id="ARBA00012045"/>
    </source>
</evidence>
<dbReference type="InterPro" id="IPR029119">
    <property type="entry name" value="MutY_C"/>
</dbReference>
<feature type="compositionally biased region" description="Basic residues" evidence="14">
    <location>
        <begin position="509"/>
        <end position="531"/>
    </location>
</feature>
<name>A0A9P6AS09_9AGAM</name>
<feature type="domain" description="HhH-GPD" evidence="15">
    <location>
        <begin position="138"/>
        <end position="294"/>
    </location>
</feature>
<reference evidence="16" key="1">
    <citation type="journal article" date="2020" name="Nat. Commun.">
        <title>Large-scale genome sequencing of mycorrhizal fungi provides insights into the early evolution of symbiotic traits.</title>
        <authorList>
            <person name="Miyauchi S."/>
            <person name="Kiss E."/>
            <person name="Kuo A."/>
            <person name="Drula E."/>
            <person name="Kohler A."/>
            <person name="Sanchez-Garcia M."/>
            <person name="Morin E."/>
            <person name="Andreopoulos B."/>
            <person name="Barry K.W."/>
            <person name="Bonito G."/>
            <person name="Buee M."/>
            <person name="Carver A."/>
            <person name="Chen C."/>
            <person name="Cichocki N."/>
            <person name="Clum A."/>
            <person name="Culley D."/>
            <person name="Crous P.W."/>
            <person name="Fauchery L."/>
            <person name="Girlanda M."/>
            <person name="Hayes R.D."/>
            <person name="Keri Z."/>
            <person name="LaButti K."/>
            <person name="Lipzen A."/>
            <person name="Lombard V."/>
            <person name="Magnuson J."/>
            <person name="Maillard F."/>
            <person name="Murat C."/>
            <person name="Nolan M."/>
            <person name="Ohm R.A."/>
            <person name="Pangilinan J."/>
            <person name="Pereira M.F."/>
            <person name="Perotto S."/>
            <person name="Peter M."/>
            <person name="Pfister S."/>
            <person name="Riley R."/>
            <person name="Sitrit Y."/>
            <person name="Stielow J.B."/>
            <person name="Szollosi G."/>
            <person name="Zifcakova L."/>
            <person name="Stursova M."/>
            <person name="Spatafora J.W."/>
            <person name="Tedersoo L."/>
            <person name="Vaario L.M."/>
            <person name="Yamada A."/>
            <person name="Yan M."/>
            <person name="Wang P."/>
            <person name="Xu J."/>
            <person name="Bruns T."/>
            <person name="Baldrian P."/>
            <person name="Vilgalys R."/>
            <person name="Dunand C."/>
            <person name="Henrissat B."/>
            <person name="Grigoriev I.V."/>
            <person name="Hibbett D."/>
            <person name="Nagy L.G."/>
            <person name="Martin F.M."/>
        </authorList>
    </citation>
    <scope>NUCLEOTIDE SEQUENCE</scope>
    <source>
        <strain evidence="16">UP504</strain>
    </source>
</reference>
<dbReference type="GO" id="GO:0005634">
    <property type="term" value="C:nucleus"/>
    <property type="evidence" value="ECO:0007669"/>
    <property type="project" value="TreeGrafter"/>
</dbReference>
<evidence type="ECO:0000256" key="14">
    <source>
        <dbReference type="SAM" id="MobiDB-lite"/>
    </source>
</evidence>
<dbReference type="Gene3D" id="1.10.1670.10">
    <property type="entry name" value="Helix-hairpin-Helix base-excision DNA repair enzymes (C-terminal)"/>
    <property type="match status" value="1"/>
</dbReference>
<keyword evidence="12 13" id="KW-0326">Glycosidase</keyword>
<evidence type="ECO:0000256" key="5">
    <source>
        <dbReference type="ARBA" id="ARBA00022485"/>
    </source>
</evidence>
<dbReference type="Proteomes" id="UP000886523">
    <property type="component" value="Unassembled WGS sequence"/>
</dbReference>
<keyword evidence="8" id="KW-0378">Hydrolase</keyword>
<evidence type="ECO:0000256" key="4">
    <source>
        <dbReference type="ARBA" id="ARBA00022023"/>
    </source>
</evidence>
<evidence type="ECO:0000313" key="17">
    <source>
        <dbReference type="Proteomes" id="UP000886523"/>
    </source>
</evidence>
<dbReference type="SUPFAM" id="SSF55811">
    <property type="entry name" value="Nudix"/>
    <property type="match status" value="1"/>
</dbReference>
<evidence type="ECO:0000259" key="15">
    <source>
        <dbReference type="SMART" id="SM00478"/>
    </source>
</evidence>
<dbReference type="InterPro" id="IPR023170">
    <property type="entry name" value="HhH_base_excis_C"/>
</dbReference>
<dbReference type="InterPro" id="IPR003265">
    <property type="entry name" value="HhH-GPD_domain"/>
</dbReference>
<dbReference type="GO" id="GO:0006285">
    <property type="term" value="P:base-excision repair, AP site formation"/>
    <property type="evidence" value="ECO:0007669"/>
    <property type="project" value="UniProtKB-ARBA"/>
</dbReference>
<evidence type="ECO:0000256" key="7">
    <source>
        <dbReference type="ARBA" id="ARBA00022763"/>
    </source>
</evidence>
<dbReference type="InterPro" id="IPR011257">
    <property type="entry name" value="DNA_glycosylase"/>
</dbReference>
<protein>
    <recommendedName>
        <fullName evidence="4 13">Adenine DNA glycosylase</fullName>
        <ecNumber evidence="3 13">3.2.2.31</ecNumber>
    </recommendedName>
</protein>
<proteinExistence type="inferred from homology"/>
<comment type="caution">
    <text evidence="16">The sequence shown here is derived from an EMBL/GenBank/DDBJ whole genome shotgun (WGS) entry which is preliminary data.</text>
</comment>
<keyword evidence="6" id="KW-0479">Metal-binding</keyword>
<keyword evidence="10" id="KW-0411">Iron-sulfur</keyword>
<dbReference type="GO" id="GO:0006298">
    <property type="term" value="P:mismatch repair"/>
    <property type="evidence" value="ECO:0007669"/>
    <property type="project" value="TreeGrafter"/>
</dbReference>
<evidence type="ECO:0000256" key="10">
    <source>
        <dbReference type="ARBA" id="ARBA00023014"/>
    </source>
</evidence>
<dbReference type="CDD" id="cd00056">
    <property type="entry name" value="ENDO3c"/>
    <property type="match status" value="1"/>
</dbReference>
<dbReference type="PANTHER" id="PTHR42944">
    <property type="entry name" value="ADENINE DNA GLYCOSYLASE"/>
    <property type="match status" value="1"/>
</dbReference>
<dbReference type="SMART" id="SM00525">
    <property type="entry name" value="FES"/>
    <property type="match status" value="1"/>
</dbReference>
<comment type="similarity">
    <text evidence="2 13">Belongs to the Nth/MutY family.</text>
</comment>
<feature type="region of interest" description="Disordered" evidence="14">
    <location>
        <begin position="489"/>
        <end position="539"/>
    </location>
</feature>
<keyword evidence="11" id="KW-0234">DNA repair</keyword>
<feature type="compositionally biased region" description="Acidic residues" evidence="14">
    <location>
        <begin position="489"/>
        <end position="505"/>
    </location>
</feature>
<evidence type="ECO:0000256" key="2">
    <source>
        <dbReference type="ARBA" id="ARBA00008343"/>
    </source>
</evidence>
<keyword evidence="7 13" id="KW-0227">DNA damage</keyword>
<dbReference type="OrthoDB" id="10248838at2759"/>
<evidence type="ECO:0000256" key="9">
    <source>
        <dbReference type="ARBA" id="ARBA00023004"/>
    </source>
</evidence>